<dbReference type="EMBL" id="CP015607">
    <property type="protein sequence ID" value="APT47576.1"/>
    <property type="molecule type" value="Genomic_DNA"/>
</dbReference>
<organism evidence="4 5">
    <name type="scientific">Bacillus safensis</name>
    <dbReference type="NCBI Taxonomy" id="561879"/>
    <lineage>
        <taxon>Bacteria</taxon>
        <taxon>Bacillati</taxon>
        <taxon>Bacillota</taxon>
        <taxon>Bacilli</taxon>
        <taxon>Bacillales</taxon>
        <taxon>Bacillaceae</taxon>
        <taxon>Bacillus</taxon>
    </lineage>
</organism>
<dbReference type="RefSeq" id="WP_075623296.1">
    <property type="nucleotide sequence ID" value="NZ_CP015607.1"/>
</dbReference>
<dbReference type="GO" id="GO:0000270">
    <property type="term" value="P:peptidoglycan metabolic process"/>
    <property type="evidence" value="ECO:0007669"/>
    <property type="project" value="TreeGrafter"/>
</dbReference>
<keyword evidence="4" id="KW-0645">Protease</keyword>
<evidence type="ECO:0000256" key="3">
    <source>
        <dbReference type="SAM" id="SignalP"/>
    </source>
</evidence>
<proteinExistence type="inferred from homology"/>
<protein>
    <submittedName>
        <fullName evidence="4">D-alanyl-D-alanine carboxypeptidase/D-alanyl-D-alanine-endopeptidase</fullName>
    </submittedName>
</protein>
<dbReference type="InterPro" id="IPR012338">
    <property type="entry name" value="Beta-lactam/transpept-like"/>
</dbReference>
<feature type="signal peptide" evidence="3">
    <location>
        <begin position="1"/>
        <end position="24"/>
    </location>
</feature>
<evidence type="ECO:0000313" key="4">
    <source>
        <dbReference type="EMBL" id="APT47576.1"/>
    </source>
</evidence>
<dbReference type="Gene3D" id="3.50.80.20">
    <property type="entry name" value="D-Ala-D-Ala carboxypeptidase C, peptidase S13"/>
    <property type="match status" value="1"/>
</dbReference>
<evidence type="ECO:0000256" key="1">
    <source>
        <dbReference type="ARBA" id="ARBA00006096"/>
    </source>
</evidence>
<evidence type="ECO:0000313" key="5">
    <source>
        <dbReference type="Proteomes" id="UP000185426"/>
    </source>
</evidence>
<keyword evidence="4" id="KW-0121">Carboxypeptidase</keyword>
<gene>
    <name evidence="4" type="ORF">BSA145_17940</name>
</gene>
<dbReference type="Proteomes" id="UP000185426">
    <property type="component" value="Chromosome"/>
</dbReference>
<dbReference type="Pfam" id="PF02113">
    <property type="entry name" value="Peptidase_S13"/>
    <property type="match status" value="1"/>
</dbReference>
<comment type="similarity">
    <text evidence="1">Belongs to the peptidase S13 family.</text>
</comment>
<dbReference type="GO" id="GO:0006508">
    <property type="term" value="P:proteolysis"/>
    <property type="evidence" value="ECO:0007669"/>
    <property type="project" value="InterPro"/>
</dbReference>
<dbReference type="SUPFAM" id="SSF56601">
    <property type="entry name" value="beta-lactamase/transpeptidase-like"/>
    <property type="match status" value="1"/>
</dbReference>
<dbReference type="PANTHER" id="PTHR30023">
    <property type="entry name" value="D-ALANYL-D-ALANINE CARBOXYPEPTIDASE"/>
    <property type="match status" value="1"/>
</dbReference>
<feature type="chain" id="PRO_5039333913" evidence="3">
    <location>
        <begin position="25"/>
        <end position="494"/>
    </location>
</feature>
<dbReference type="Gene3D" id="3.40.710.10">
    <property type="entry name" value="DD-peptidase/beta-lactamase superfamily"/>
    <property type="match status" value="1"/>
</dbReference>
<accession>A0A1L6ZM18</accession>
<keyword evidence="2" id="KW-0378">Hydrolase</keyword>
<sequence length="494" mass="54367">MKRFSQLMFLQICILSILFLPFSAKDEQLKARDDSLQWMTALDEFIRTAPDLEGAISGISVRDTSDTSLLYEHQADIRLTPASNMKLLTSAIALDILGEKHTFPTDIWMDGSIQKKTLHGSLYLRGTGDPTLLEEDFAALAKQVKKAGIHTIRGQLAADDTWFDNTRYSIDLPWSDEDQYYGAQISALTASPNQDYDAGTVILEVKPGKKAGQKAAYDMIPKTDVTQVINQVKTVPEGGKKKISFKRSHGTNKITLTGTIPVKASSSKQWVALWDPSAYALDLMKRALKAEGIQVKGPLKSKQVPKKAKKIASHTSMPLCELLVPMMKLSNNTHAEILLKELGKKVKNKGSFEAGLEVMNERLPAFGVDPSLAVLRDGSGISPINLVSANQLTLFLTNLQKEQWFKTYEHALPLAGASERMVGGTLRNRLKEPATLEKVRAKTGSLTTVSTLSGYIDTQGGKTLAFSILLNHLVDDEKGKEIEDRIVSILAENL</sequence>
<dbReference type="PANTHER" id="PTHR30023:SF0">
    <property type="entry name" value="PENICILLIN-SENSITIVE CARBOXYPEPTIDASE A"/>
    <property type="match status" value="1"/>
</dbReference>
<dbReference type="InterPro" id="IPR000667">
    <property type="entry name" value="Peptidase_S13"/>
</dbReference>
<reference evidence="4 5" key="1">
    <citation type="submission" date="2016-05" db="EMBL/GenBank/DDBJ databases">
        <title>Complete Genome and Methylome Analysis of Psychrotrophic Bacterial Isolates from Antarctic Lake Untersee.</title>
        <authorList>
            <person name="Fomenkov A."/>
            <person name="Akimov V.N."/>
            <person name="Vasilyeva L.V."/>
            <person name="Andersen D."/>
            <person name="Vincze T."/>
            <person name="Roberts R.J."/>
        </authorList>
    </citation>
    <scope>NUCLEOTIDE SEQUENCE [LARGE SCALE GENOMIC DNA]</scope>
    <source>
        <strain evidence="4 5">U14-5</strain>
    </source>
</reference>
<keyword evidence="3" id="KW-0732">Signal</keyword>
<evidence type="ECO:0000256" key="2">
    <source>
        <dbReference type="ARBA" id="ARBA00022801"/>
    </source>
</evidence>
<name>A0A1L6ZM18_BACIA</name>
<dbReference type="AlphaFoldDB" id="A0A1L6ZM18"/>
<dbReference type="NCBIfam" id="TIGR00666">
    <property type="entry name" value="PBP4"/>
    <property type="match status" value="1"/>
</dbReference>
<dbReference type="GO" id="GO:0004185">
    <property type="term" value="F:serine-type carboxypeptidase activity"/>
    <property type="evidence" value="ECO:0007669"/>
    <property type="project" value="InterPro"/>
</dbReference>
<dbReference type="PRINTS" id="PR00922">
    <property type="entry name" value="DADACBPTASE3"/>
</dbReference>